<feature type="region of interest" description="Disordered" evidence="1">
    <location>
        <begin position="29"/>
        <end position="101"/>
    </location>
</feature>
<proteinExistence type="predicted"/>
<evidence type="ECO:0000313" key="3">
    <source>
        <dbReference type="Proteomes" id="UP000235388"/>
    </source>
</evidence>
<protein>
    <submittedName>
        <fullName evidence="2">Uncharacterized protein</fullName>
    </submittedName>
</protein>
<accession>A0A2N5U3E7</accession>
<feature type="compositionally biased region" description="Low complexity" evidence="1">
    <location>
        <begin position="56"/>
        <end position="79"/>
    </location>
</feature>
<evidence type="ECO:0000256" key="1">
    <source>
        <dbReference type="SAM" id="MobiDB-lite"/>
    </source>
</evidence>
<reference evidence="2 3" key="1">
    <citation type="submission" date="2017-11" db="EMBL/GenBank/DDBJ databases">
        <title>De novo assembly and phasing of dikaryotic genomes from two isolates of Puccinia coronata f. sp. avenae, the causal agent of oat crown rust.</title>
        <authorList>
            <person name="Miller M.E."/>
            <person name="Zhang Y."/>
            <person name="Omidvar V."/>
            <person name="Sperschneider J."/>
            <person name="Schwessinger B."/>
            <person name="Raley C."/>
            <person name="Palmer J.M."/>
            <person name="Garnica D."/>
            <person name="Upadhyaya N."/>
            <person name="Rathjen J."/>
            <person name="Taylor J.M."/>
            <person name="Park R.F."/>
            <person name="Dodds P.N."/>
            <person name="Hirsch C.D."/>
            <person name="Kianian S.F."/>
            <person name="Figueroa M."/>
        </authorList>
    </citation>
    <scope>NUCLEOTIDE SEQUENCE [LARGE SCALE GENOMIC DNA]</scope>
    <source>
        <strain evidence="2">12NC29</strain>
    </source>
</reference>
<keyword evidence="3" id="KW-1185">Reference proteome</keyword>
<dbReference type="Proteomes" id="UP000235388">
    <property type="component" value="Unassembled WGS sequence"/>
</dbReference>
<comment type="caution">
    <text evidence="2">The sequence shown here is derived from an EMBL/GenBank/DDBJ whole genome shotgun (WGS) entry which is preliminary data.</text>
</comment>
<sequence length="101" mass="10855">MPTRSNTAPENLIPLTNPKAIIRQANAQHRLAASPPSVMSPPSPAQPIAPLPLIPLRPIHMEGQQTPPTNNSTTEPTGSASLGTTQQNEHVDGNSSYRDWF</sequence>
<organism evidence="2 3">
    <name type="scientific">Puccinia coronata f. sp. avenae</name>
    <dbReference type="NCBI Taxonomy" id="200324"/>
    <lineage>
        <taxon>Eukaryota</taxon>
        <taxon>Fungi</taxon>
        <taxon>Dikarya</taxon>
        <taxon>Basidiomycota</taxon>
        <taxon>Pucciniomycotina</taxon>
        <taxon>Pucciniomycetes</taxon>
        <taxon>Pucciniales</taxon>
        <taxon>Pucciniaceae</taxon>
        <taxon>Puccinia</taxon>
    </lineage>
</organism>
<feature type="compositionally biased region" description="Pro residues" evidence="1">
    <location>
        <begin position="38"/>
        <end position="55"/>
    </location>
</feature>
<feature type="compositionally biased region" description="Polar residues" evidence="1">
    <location>
        <begin position="80"/>
        <end position="101"/>
    </location>
</feature>
<dbReference type="AlphaFoldDB" id="A0A2N5U3E7"/>
<gene>
    <name evidence="2" type="ORF">PCANC_18991</name>
</gene>
<dbReference type="EMBL" id="PGCJ01000326">
    <property type="protein sequence ID" value="PLW32261.1"/>
    <property type="molecule type" value="Genomic_DNA"/>
</dbReference>
<name>A0A2N5U3E7_9BASI</name>
<evidence type="ECO:0000313" key="2">
    <source>
        <dbReference type="EMBL" id="PLW32261.1"/>
    </source>
</evidence>